<name>A0A3L6ZLD6_9MICO</name>
<comment type="caution">
    <text evidence="1">The sequence shown here is derived from an EMBL/GenBank/DDBJ whole genome shotgun (WGS) entry which is preliminary data.</text>
</comment>
<organism evidence="1 2">
    <name type="scientific">Mycetocola reblochoni</name>
    <dbReference type="NCBI Taxonomy" id="331618"/>
    <lineage>
        <taxon>Bacteria</taxon>
        <taxon>Bacillati</taxon>
        <taxon>Actinomycetota</taxon>
        <taxon>Actinomycetes</taxon>
        <taxon>Micrococcales</taxon>
        <taxon>Microbacteriaceae</taxon>
        <taxon>Mycetocola</taxon>
    </lineage>
</organism>
<evidence type="ECO:0000313" key="2">
    <source>
        <dbReference type="Proteomes" id="UP000275395"/>
    </source>
</evidence>
<accession>A0A3L6ZLD6</accession>
<dbReference type="AlphaFoldDB" id="A0A3L6ZLD6"/>
<sequence>MSEEDLVRNMMALDDGLHRIEQHSQDRLILLYEDPETFGAGHFVLYSLHGSSPRFAIEEQYPPGVGWADEDRVPVSWTWASEARVPQSDGTWPWVTLAEGEVVSADYERLLHITGGWADALCELIAREEALTTDPVADDGVGRSGQVRTFLA</sequence>
<evidence type="ECO:0000313" key="1">
    <source>
        <dbReference type="EMBL" id="RLP68784.1"/>
    </source>
</evidence>
<dbReference type="Proteomes" id="UP000275395">
    <property type="component" value="Unassembled WGS sequence"/>
</dbReference>
<gene>
    <name evidence="1" type="ORF">D9V30_09510</name>
</gene>
<reference evidence="1 2" key="1">
    <citation type="submission" date="2018-10" db="EMBL/GenBank/DDBJ databases">
        <authorList>
            <person name="Li J."/>
        </authorList>
    </citation>
    <scope>NUCLEOTIDE SEQUENCE [LARGE SCALE GENOMIC DNA]</scope>
    <source>
        <strain evidence="1 2">JCM 30549</strain>
    </source>
</reference>
<proteinExistence type="predicted"/>
<protein>
    <submittedName>
        <fullName evidence="1">Uncharacterized protein</fullName>
    </submittedName>
</protein>
<dbReference type="EMBL" id="RCUW01000007">
    <property type="protein sequence ID" value="RLP68784.1"/>
    <property type="molecule type" value="Genomic_DNA"/>
</dbReference>